<sequence length="38" mass="4383">MGGTVVRKYFERNLTIDKSIWGPQHKLCSNQLPPQVKL</sequence>
<protein>
    <submittedName>
        <fullName evidence="1">Uncharacterized protein</fullName>
    </submittedName>
</protein>
<dbReference type="EMBL" id="GBXM01098350">
    <property type="protein sequence ID" value="JAH10227.1"/>
    <property type="molecule type" value="Transcribed_RNA"/>
</dbReference>
<accession>A0A0E9Q164</accession>
<proteinExistence type="predicted"/>
<dbReference type="AlphaFoldDB" id="A0A0E9Q164"/>
<name>A0A0E9Q164_ANGAN</name>
<reference evidence="1" key="1">
    <citation type="submission" date="2014-11" db="EMBL/GenBank/DDBJ databases">
        <authorList>
            <person name="Amaro Gonzalez C."/>
        </authorList>
    </citation>
    <scope>NUCLEOTIDE SEQUENCE</scope>
</reference>
<evidence type="ECO:0000313" key="1">
    <source>
        <dbReference type="EMBL" id="JAH10227.1"/>
    </source>
</evidence>
<reference evidence="1" key="2">
    <citation type="journal article" date="2015" name="Fish Shellfish Immunol.">
        <title>Early steps in the European eel (Anguilla anguilla)-Vibrio vulnificus interaction in the gills: Role of the RtxA13 toxin.</title>
        <authorList>
            <person name="Callol A."/>
            <person name="Pajuelo D."/>
            <person name="Ebbesson L."/>
            <person name="Teles M."/>
            <person name="MacKenzie S."/>
            <person name="Amaro C."/>
        </authorList>
    </citation>
    <scope>NUCLEOTIDE SEQUENCE</scope>
</reference>
<organism evidence="1">
    <name type="scientific">Anguilla anguilla</name>
    <name type="common">European freshwater eel</name>
    <name type="synonym">Muraena anguilla</name>
    <dbReference type="NCBI Taxonomy" id="7936"/>
    <lineage>
        <taxon>Eukaryota</taxon>
        <taxon>Metazoa</taxon>
        <taxon>Chordata</taxon>
        <taxon>Craniata</taxon>
        <taxon>Vertebrata</taxon>
        <taxon>Euteleostomi</taxon>
        <taxon>Actinopterygii</taxon>
        <taxon>Neopterygii</taxon>
        <taxon>Teleostei</taxon>
        <taxon>Anguilliformes</taxon>
        <taxon>Anguillidae</taxon>
        <taxon>Anguilla</taxon>
    </lineage>
</organism>